<dbReference type="Proteomes" id="UP000249134">
    <property type="component" value="Chromosome 1"/>
</dbReference>
<dbReference type="AlphaFoldDB" id="A0A2X4YMT9"/>
<protein>
    <submittedName>
        <fullName evidence="1">Uncharacterized protein</fullName>
    </submittedName>
</protein>
<evidence type="ECO:0000313" key="2">
    <source>
        <dbReference type="Proteomes" id="UP000249134"/>
    </source>
</evidence>
<evidence type="ECO:0000313" key="1">
    <source>
        <dbReference type="EMBL" id="SQI53055.1"/>
    </source>
</evidence>
<dbReference type="EMBL" id="LS483476">
    <property type="protein sequence ID" value="SQI53055.1"/>
    <property type="molecule type" value="Genomic_DNA"/>
</dbReference>
<proteinExistence type="predicted"/>
<keyword evidence="2" id="KW-1185">Reference proteome</keyword>
<dbReference type="STRING" id="1348624.GCA_001591545_02575"/>
<reference evidence="1 2" key="1">
    <citation type="submission" date="2018-06" db="EMBL/GenBank/DDBJ databases">
        <authorList>
            <consortium name="Pathogen Informatics"/>
            <person name="Doyle S."/>
        </authorList>
    </citation>
    <scope>NUCLEOTIDE SEQUENCE [LARGE SCALE GENOMIC DNA]</scope>
    <source>
        <strain evidence="1 2">NCTC4824</strain>
    </source>
</reference>
<organism evidence="1 2">
    <name type="scientific">Lederbergia lenta</name>
    <name type="common">Bacillus lentus</name>
    <dbReference type="NCBI Taxonomy" id="1467"/>
    <lineage>
        <taxon>Bacteria</taxon>
        <taxon>Bacillati</taxon>
        <taxon>Bacillota</taxon>
        <taxon>Bacilli</taxon>
        <taxon>Bacillales</taxon>
        <taxon>Bacillaceae</taxon>
        <taxon>Lederbergia</taxon>
    </lineage>
</organism>
<name>A0A2X4YMT9_LEDLE</name>
<dbReference type="KEGG" id="blen:NCTC4824_00637"/>
<accession>A0A2X4YMT9</accession>
<gene>
    <name evidence="1" type="ORF">NCTC4824_00637</name>
</gene>
<sequence length="30" mass="3592">MTTFDIKKYELLIESTTKMIEELKNMAEKI</sequence>